<dbReference type="Proteomes" id="UP000034054">
    <property type="component" value="Unassembled WGS sequence"/>
</dbReference>
<protein>
    <submittedName>
        <fullName evidence="1">Uncharacterized protein</fullName>
    </submittedName>
</protein>
<evidence type="ECO:0000313" key="1">
    <source>
        <dbReference type="EMBL" id="KKW33360.1"/>
    </source>
</evidence>
<dbReference type="EMBL" id="LCRH01000005">
    <property type="protein sequence ID" value="KKW33360.1"/>
    <property type="molecule type" value="Genomic_DNA"/>
</dbReference>
<proteinExistence type="predicted"/>
<organism evidence="1 2">
    <name type="scientific">Candidatus Uhrbacteria bacterium GW2011_GWA2_52_8d</name>
    <dbReference type="NCBI Taxonomy" id="1618979"/>
    <lineage>
        <taxon>Bacteria</taxon>
        <taxon>Candidatus Uhriibacteriota</taxon>
    </lineage>
</organism>
<sequence>MKNFDTERSPLDPPEDELGRLRKLLKRTDYARWRQGTVFDEELFFEAYTEMMKELREMSPEQRKDAMQEMYFDSVPPSMDREGSRGRRFIDERVTEPVILSLEEVVDKSMGLDGGMIAQLDGSDAYRNREYVSRFIQYGPVRVVDVIPGDWAIQKAGEFTMLGSSEFSACQAVIARNRDHIALAHSLYGCEDRISLIVEKFRRTLGQDARLQFFYPQQVLGSDTQSDSFRNQENVSAHNARYQQIAVDHAMESVPFYYVDSDYNPNDVGGHTILVTQDRIRVIGNRMVRNTQNGTWERQIRTIEEYNGLSSLGYLRPFRARTFSRYPRSGRLVRYGKV</sequence>
<comment type="caution">
    <text evidence="1">The sequence shown here is derived from an EMBL/GenBank/DDBJ whole genome shotgun (WGS) entry which is preliminary data.</text>
</comment>
<reference evidence="1 2" key="1">
    <citation type="journal article" date="2015" name="Nature">
        <title>rRNA introns, odd ribosomes, and small enigmatic genomes across a large radiation of phyla.</title>
        <authorList>
            <person name="Brown C.T."/>
            <person name="Hug L.A."/>
            <person name="Thomas B.C."/>
            <person name="Sharon I."/>
            <person name="Castelle C.J."/>
            <person name="Singh A."/>
            <person name="Wilkins M.J."/>
            <person name="Williams K.H."/>
            <person name="Banfield J.F."/>
        </authorList>
    </citation>
    <scope>NUCLEOTIDE SEQUENCE [LARGE SCALE GENOMIC DNA]</scope>
</reference>
<name>A0A0G1XR45_9BACT</name>
<dbReference type="AlphaFoldDB" id="A0A0G1XR45"/>
<evidence type="ECO:0000313" key="2">
    <source>
        <dbReference type="Proteomes" id="UP000034054"/>
    </source>
</evidence>
<accession>A0A0G1XR45</accession>
<feature type="non-terminal residue" evidence="1">
    <location>
        <position position="338"/>
    </location>
</feature>
<gene>
    <name evidence="1" type="ORF">UY76_C0005G0014</name>
</gene>